<reference evidence="2" key="2">
    <citation type="submission" date="2015-01" db="EMBL/GenBank/DDBJ databases">
        <title>Evolutionary Origins and Diversification of the Mycorrhizal Mutualists.</title>
        <authorList>
            <consortium name="DOE Joint Genome Institute"/>
            <consortium name="Mycorrhizal Genomics Consortium"/>
            <person name="Kohler A."/>
            <person name="Kuo A."/>
            <person name="Nagy L.G."/>
            <person name="Floudas D."/>
            <person name="Copeland A."/>
            <person name="Barry K.W."/>
            <person name="Cichocki N."/>
            <person name="Veneault-Fourrey C."/>
            <person name="LaButti K."/>
            <person name="Lindquist E.A."/>
            <person name="Lipzen A."/>
            <person name="Lundell T."/>
            <person name="Morin E."/>
            <person name="Murat C."/>
            <person name="Riley R."/>
            <person name="Ohm R."/>
            <person name="Sun H."/>
            <person name="Tunlid A."/>
            <person name="Henrissat B."/>
            <person name="Grigoriev I.V."/>
            <person name="Hibbett D.S."/>
            <person name="Martin F."/>
        </authorList>
    </citation>
    <scope>NUCLEOTIDE SEQUENCE [LARGE SCALE GENOMIC DNA]</scope>
    <source>
        <strain evidence="2">LaAM-08-1</strain>
    </source>
</reference>
<evidence type="ECO:0000313" key="2">
    <source>
        <dbReference type="Proteomes" id="UP000054477"/>
    </source>
</evidence>
<proteinExistence type="predicted"/>
<reference evidence="1 2" key="1">
    <citation type="submission" date="2014-04" db="EMBL/GenBank/DDBJ databases">
        <authorList>
            <consortium name="DOE Joint Genome Institute"/>
            <person name="Kuo A."/>
            <person name="Kohler A."/>
            <person name="Nagy L.G."/>
            <person name="Floudas D."/>
            <person name="Copeland A."/>
            <person name="Barry K.W."/>
            <person name="Cichocki N."/>
            <person name="Veneault-Fourrey C."/>
            <person name="LaButti K."/>
            <person name="Lindquist E.A."/>
            <person name="Lipzen A."/>
            <person name="Lundell T."/>
            <person name="Morin E."/>
            <person name="Murat C."/>
            <person name="Sun H."/>
            <person name="Tunlid A."/>
            <person name="Henrissat B."/>
            <person name="Grigoriev I.V."/>
            <person name="Hibbett D.S."/>
            <person name="Martin F."/>
            <person name="Nordberg H.P."/>
            <person name="Cantor M.N."/>
            <person name="Hua S.X."/>
        </authorList>
    </citation>
    <scope>NUCLEOTIDE SEQUENCE [LARGE SCALE GENOMIC DNA]</scope>
    <source>
        <strain evidence="1 2">LaAM-08-1</strain>
    </source>
</reference>
<dbReference type="Proteomes" id="UP000054477">
    <property type="component" value="Unassembled WGS sequence"/>
</dbReference>
<gene>
    <name evidence="1" type="ORF">K443DRAFT_100289</name>
</gene>
<accession>A0A0C9WQH4</accession>
<organism evidence="1 2">
    <name type="scientific">Laccaria amethystina LaAM-08-1</name>
    <dbReference type="NCBI Taxonomy" id="1095629"/>
    <lineage>
        <taxon>Eukaryota</taxon>
        <taxon>Fungi</taxon>
        <taxon>Dikarya</taxon>
        <taxon>Basidiomycota</taxon>
        <taxon>Agaricomycotina</taxon>
        <taxon>Agaricomycetes</taxon>
        <taxon>Agaricomycetidae</taxon>
        <taxon>Agaricales</taxon>
        <taxon>Agaricineae</taxon>
        <taxon>Hydnangiaceae</taxon>
        <taxon>Laccaria</taxon>
    </lineage>
</organism>
<dbReference type="EMBL" id="KN838624">
    <property type="protein sequence ID" value="KIK00515.1"/>
    <property type="molecule type" value="Genomic_DNA"/>
</dbReference>
<keyword evidence="2" id="KW-1185">Reference proteome</keyword>
<dbReference type="OrthoDB" id="3245731at2759"/>
<dbReference type="AlphaFoldDB" id="A0A0C9WQH4"/>
<dbReference type="HOGENOM" id="CLU_111657_0_0_1"/>
<name>A0A0C9WQH4_9AGAR</name>
<evidence type="ECO:0000313" key="1">
    <source>
        <dbReference type="EMBL" id="KIK00515.1"/>
    </source>
</evidence>
<protein>
    <submittedName>
        <fullName evidence="1">Unplaced genomic scaffold K443scaffold_89, whole genome shotgun sequence</fullName>
    </submittedName>
</protein>
<sequence>MNNAVMRHPVASREQNFSFSTVSNSASAGTLTYLLNNTRPLDLHEQMLKAVRSPMAFPQDIDNLLHALEKVGIIIGAAQAAAKDTRVRHCVRCHQTYLERNNGFQACQVAHDKPRLIKTGIQANANTGPSGFKNYYSCCNQTVDTDSGAPSHYHFLGRHTTVETNVRYNSTNVATCVMRKCAGQVAARDVVIGQVPPVQSAAPIPSRPASRMEVS</sequence>